<dbReference type="Pfam" id="PF00225">
    <property type="entry name" value="Kinesin"/>
    <property type="match status" value="1"/>
</dbReference>
<dbReference type="InterPro" id="IPR019821">
    <property type="entry name" value="Kinesin_motor_CS"/>
</dbReference>
<keyword evidence="9" id="KW-1185">Reference proteome</keyword>
<keyword evidence="2 3" id="KW-0067">ATP-binding</keyword>
<accession>A0AAV5RTZ3</accession>
<feature type="coiled-coil region" evidence="5">
    <location>
        <begin position="115"/>
        <end position="163"/>
    </location>
</feature>
<dbReference type="GO" id="GO:0005524">
    <property type="term" value="F:ATP binding"/>
    <property type="evidence" value="ECO:0007669"/>
    <property type="project" value="UniProtKB-UniRule"/>
</dbReference>
<feature type="compositionally biased region" description="Low complexity" evidence="6">
    <location>
        <begin position="70"/>
        <end position="88"/>
    </location>
</feature>
<dbReference type="Proteomes" id="UP001377567">
    <property type="component" value="Unassembled WGS sequence"/>
</dbReference>
<keyword evidence="3 4" id="KW-0505">Motor protein</keyword>
<organism evidence="8 9">
    <name type="scientific">Maudiozyma humilis</name>
    <name type="common">Sour dough yeast</name>
    <name type="synonym">Kazachstania humilis</name>
    <dbReference type="NCBI Taxonomy" id="51915"/>
    <lineage>
        <taxon>Eukaryota</taxon>
        <taxon>Fungi</taxon>
        <taxon>Dikarya</taxon>
        <taxon>Ascomycota</taxon>
        <taxon>Saccharomycotina</taxon>
        <taxon>Saccharomycetes</taxon>
        <taxon>Saccharomycetales</taxon>
        <taxon>Saccharomycetaceae</taxon>
        <taxon>Maudiozyma</taxon>
    </lineage>
</organism>
<dbReference type="InterPro" id="IPR001752">
    <property type="entry name" value="Kinesin_motor_dom"/>
</dbReference>
<dbReference type="CDD" id="cd01366">
    <property type="entry name" value="KISc_C_terminal"/>
    <property type="match status" value="1"/>
</dbReference>
<dbReference type="PRINTS" id="PR00380">
    <property type="entry name" value="KINESINHEAVY"/>
</dbReference>
<dbReference type="SMART" id="SM00129">
    <property type="entry name" value="KISc"/>
    <property type="match status" value="1"/>
</dbReference>
<dbReference type="GO" id="GO:0008017">
    <property type="term" value="F:microtubule binding"/>
    <property type="evidence" value="ECO:0007669"/>
    <property type="project" value="InterPro"/>
</dbReference>
<evidence type="ECO:0000313" key="8">
    <source>
        <dbReference type="EMBL" id="GMM55044.1"/>
    </source>
</evidence>
<dbReference type="Gene3D" id="3.40.850.10">
    <property type="entry name" value="Kinesin motor domain"/>
    <property type="match status" value="1"/>
</dbReference>
<reference evidence="8 9" key="1">
    <citation type="journal article" date="2023" name="Elife">
        <title>Identification of key yeast species and microbe-microbe interactions impacting larval growth of Drosophila in the wild.</title>
        <authorList>
            <person name="Mure A."/>
            <person name="Sugiura Y."/>
            <person name="Maeda R."/>
            <person name="Honda K."/>
            <person name="Sakurai N."/>
            <person name="Takahashi Y."/>
            <person name="Watada M."/>
            <person name="Katoh T."/>
            <person name="Gotoh A."/>
            <person name="Gotoh Y."/>
            <person name="Taniguchi I."/>
            <person name="Nakamura K."/>
            <person name="Hayashi T."/>
            <person name="Katayama T."/>
            <person name="Uemura T."/>
            <person name="Hattori Y."/>
        </authorList>
    </citation>
    <scope>NUCLEOTIDE SEQUENCE [LARGE SCALE GENOMIC DNA]</scope>
    <source>
        <strain evidence="8 9">KH-74</strain>
    </source>
</reference>
<gene>
    <name evidence="8" type="ORF">DAKH74_016600</name>
</gene>
<comment type="caution">
    <text evidence="8">The sequence shown here is derived from an EMBL/GenBank/DDBJ whole genome shotgun (WGS) entry which is preliminary data.</text>
</comment>
<dbReference type="PROSITE" id="PS50067">
    <property type="entry name" value="KINESIN_MOTOR_2"/>
    <property type="match status" value="1"/>
</dbReference>
<dbReference type="InterPro" id="IPR027640">
    <property type="entry name" value="Kinesin-like_fam"/>
</dbReference>
<dbReference type="PANTHER" id="PTHR47972:SF28">
    <property type="entry name" value="KINESIN-LIKE PROTEIN KLP-3"/>
    <property type="match status" value="1"/>
</dbReference>
<dbReference type="GO" id="GO:0003777">
    <property type="term" value="F:microtubule motor activity"/>
    <property type="evidence" value="ECO:0007669"/>
    <property type="project" value="InterPro"/>
</dbReference>
<dbReference type="EMBL" id="BTGD01000003">
    <property type="protein sequence ID" value="GMM55044.1"/>
    <property type="molecule type" value="Genomic_DNA"/>
</dbReference>
<dbReference type="PANTHER" id="PTHR47972">
    <property type="entry name" value="KINESIN-LIKE PROTEIN KLP-3"/>
    <property type="match status" value="1"/>
</dbReference>
<evidence type="ECO:0000256" key="3">
    <source>
        <dbReference type="PROSITE-ProRule" id="PRU00283"/>
    </source>
</evidence>
<evidence type="ECO:0000313" key="9">
    <source>
        <dbReference type="Proteomes" id="UP001377567"/>
    </source>
</evidence>
<keyword evidence="5" id="KW-0175">Coiled coil</keyword>
<evidence type="ECO:0000256" key="2">
    <source>
        <dbReference type="ARBA" id="ARBA00022840"/>
    </source>
</evidence>
<name>A0AAV5RTZ3_MAUHU</name>
<feature type="compositionally biased region" description="Polar residues" evidence="6">
    <location>
        <begin position="11"/>
        <end position="55"/>
    </location>
</feature>
<evidence type="ECO:0000256" key="5">
    <source>
        <dbReference type="SAM" id="Coils"/>
    </source>
</evidence>
<dbReference type="GO" id="GO:0007018">
    <property type="term" value="P:microtubule-based movement"/>
    <property type="evidence" value="ECO:0007669"/>
    <property type="project" value="InterPro"/>
</dbReference>
<protein>
    <recommendedName>
        <fullName evidence="4">Kinesin-like protein</fullName>
    </recommendedName>
</protein>
<evidence type="ECO:0000256" key="6">
    <source>
        <dbReference type="SAM" id="MobiDB-lite"/>
    </source>
</evidence>
<keyword evidence="1 3" id="KW-0547">Nucleotide-binding</keyword>
<evidence type="ECO:0000256" key="1">
    <source>
        <dbReference type="ARBA" id="ARBA00022741"/>
    </source>
</evidence>
<proteinExistence type="inferred from homology"/>
<dbReference type="InterPro" id="IPR036961">
    <property type="entry name" value="Kinesin_motor_dom_sf"/>
</dbReference>
<dbReference type="SUPFAM" id="SSF52540">
    <property type="entry name" value="P-loop containing nucleoside triphosphate hydrolases"/>
    <property type="match status" value="1"/>
</dbReference>
<evidence type="ECO:0000259" key="7">
    <source>
        <dbReference type="PROSITE" id="PS50067"/>
    </source>
</evidence>
<dbReference type="GO" id="GO:0005874">
    <property type="term" value="C:microtubule"/>
    <property type="evidence" value="ECO:0007669"/>
    <property type="project" value="UniProtKB-KW"/>
</dbReference>
<dbReference type="AlphaFoldDB" id="A0AAV5RTZ3"/>
<keyword evidence="4" id="KW-0493">Microtubule</keyword>
<feature type="region of interest" description="Disordered" evidence="6">
    <location>
        <begin position="1"/>
        <end position="88"/>
    </location>
</feature>
<comment type="similarity">
    <text evidence="3 4">Belongs to the TRAFAC class myosin-kinesin ATPase superfamily. Kinesin family.</text>
</comment>
<feature type="binding site" evidence="3">
    <location>
        <begin position="474"/>
        <end position="481"/>
    </location>
    <ligand>
        <name>ATP</name>
        <dbReference type="ChEBI" id="CHEBI:30616"/>
    </ligand>
</feature>
<evidence type="ECO:0000256" key="4">
    <source>
        <dbReference type="RuleBase" id="RU000394"/>
    </source>
</evidence>
<feature type="coiled-coil region" evidence="5">
    <location>
        <begin position="292"/>
        <end position="361"/>
    </location>
</feature>
<feature type="domain" description="Kinesin motor" evidence="7">
    <location>
        <begin position="382"/>
        <end position="724"/>
    </location>
</feature>
<sequence>MSMRDTPRTPLRTSAAGSRIPSPSRTSQIGSISTAQQKRRYTSSPPSKRAVSSTFAAEKRNTIHSRIPQSSSSNGLSAPTSGSSSSSANLTKFYKSNILELNELQETLYRKKSILDAKNDEYDGYKQKQQEIQIKWDKVAAEKKRVENELHMKQNELQRCKQSSIEKKRILEQGHALQIRELEAKNQSEINRMRNEFDSKIEKLKHDKIKEFETKRNDLLDQVEGKKNSILMNDTILADMKREIDNKYIGLKEEWLNNFQADWTKQVEINEKTSQDISTMQTKLDNELNPEIEELTKKLAESKERFEKLQATLDDRTDETKELVAKIDEKEKQISDSKLKSEELSKDIQSIKDKLKIVDNELIKEETVRRTLHNELQELRGNIRVYCRLRPPLPSEDQDTSNLNVEKFDDSNGTQTIDVHKQGYGGSSNNQQTSHFKFDKIFDTDDTNYDVFNEVGQLVQSALDGYNVCIFAYGQTGSGKTYTMLNPKDGIIPLTITHIFDWTENLKERGWCYSITCQFIEIYNENIVDLLRNRNGNDDTESITTTRHDIRHNMDTQRTTITNITTCKLDSEATVHSVLQRASKLRSTATTKSNEHSSRSHSIFIVHLRGENSKTGEMSEGTLNLIDLAGSERINSSQVTGERLRETQHINKSLSCLGDVIHALNDNSVSKRHIPFRNSKLTYLLQNSLTGNSKTLMFVNISSASNHLNETLNSLRFASKVNATKMQKGL</sequence>
<dbReference type="PROSITE" id="PS00411">
    <property type="entry name" value="KINESIN_MOTOR_1"/>
    <property type="match status" value="1"/>
</dbReference>
<dbReference type="InterPro" id="IPR027417">
    <property type="entry name" value="P-loop_NTPase"/>
</dbReference>